<gene>
    <name evidence="2" type="ORF">WICPIJ_005892</name>
</gene>
<reference evidence="2" key="2">
    <citation type="submission" date="2021-01" db="EMBL/GenBank/DDBJ databases">
        <authorList>
            <person name="Schikora-Tamarit M.A."/>
        </authorList>
    </citation>
    <scope>NUCLEOTIDE SEQUENCE</scope>
    <source>
        <strain evidence="2">CBS2887</strain>
    </source>
</reference>
<reference evidence="2" key="1">
    <citation type="journal article" date="2021" name="Open Biol.">
        <title>Shared evolutionary footprints suggest mitochondrial oxidative damage underlies multiple complex I losses in fungi.</title>
        <authorList>
            <person name="Schikora-Tamarit M.A."/>
            <person name="Marcet-Houben M."/>
            <person name="Nosek J."/>
            <person name="Gabaldon T."/>
        </authorList>
    </citation>
    <scope>NUCLEOTIDE SEQUENCE</scope>
    <source>
        <strain evidence="2">CBS2887</strain>
    </source>
</reference>
<feature type="compositionally biased region" description="Polar residues" evidence="1">
    <location>
        <begin position="234"/>
        <end position="243"/>
    </location>
</feature>
<feature type="region of interest" description="Disordered" evidence="1">
    <location>
        <begin position="1"/>
        <end position="53"/>
    </location>
</feature>
<dbReference type="AlphaFoldDB" id="A0A9P8TLI1"/>
<feature type="compositionally biased region" description="Low complexity" evidence="1">
    <location>
        <begin position="503"/>
        <end position="512"/>
    </location>
</feature>
<feature type="region of interest" description="Disordered" evidence="1">
    <location>
        <begin position="429"/>
        <end position="454"/>
    </location>
</feature>
<feature type="compositionally biased region" description="Polar residues" evidence="1">
    <location>
        <begin position="433"/>
        <end position="454"/>
    </location>
</feature>
<evidence type="ECO:0000313" key="2">
    <source>
        <dbReference type="EMBL" id="KAH3683149.1"/>
    </source>
</evidence>
<feature type="region of interest" description="Disordered" evidence="1">
    <location>
        <begin position="209"/>
        <end position="243"/>
    </location>
</feature>
<keyword evidence="3" id="KW-1185">Reference proteome</keyword>
<accession>A0A9P8TLI1</accession>
<feature type="region of interest" description="Disordered" evidence="1">
    <location>
        <begin position="501"/>
        <end position="544"/>
    </location>
</feature>
<comment type="caution">
    <text evidence="2">The sequence shown here is derived from an EMBL/GenBank/DDBJ whole genome shotgun (WGS) entry which is preliminary data.</text>
</comment>
<proteinExistence type="predicted"/>
<organism evidence="2 3">
    <name type="scientific">Wickerhamomyces pijperi</name>
    <name type="common">Yeast</name>
    <name type="synonym">Pichia pijperi</name>
    <dbReference type="NCBI Taxonomy" id="599730"/>
    <lineage>
        <taxon>Eukaryota</taxon>
        <taxon>Fungi</taxon>
        <taxon>Dikarya</taxon>
        <taxon>Ascomycota</taxon>
        <taxon>Saccharomycotina</taxon>
        <taxon>Saccharomycetes</taxon>
        <taxon>Phaffomycetales</taxon>
        <taxon>Wickerhamomycetaceae</taxon>
        <taxon>Wickerhamomyces</taxon>
    </lineage>
</organism>
<feature type="compositionally biased region" description="Polar residues" evidence="1">
    <location>
        <begin position="7"/>
        <end position="18"/>
    </location>
</feature>
<evidence type="ECO:0000256" key="1">
    <source>
        <dbReference type="SAM" id="MobiDB-lite"/>
    </source>
</evidence>
<name>A0A9P8TLI1_WICPI</name>
<evidence type="ECO:0000313" key="3">
    <source>
        <dbReference type="Proteomes" id="UP000774326"/>
    </source>
</evidence>
<feature type="compositionally biased region" description="Polar residues" evidence="1">
    <location>
        <begin position="528"/>
        <end position="537"/>
    </location>
</feature>
<dbReference type="Proteomes" id="UP000774326">
    <property type="component" value="Unassembled WGS sequence"/>
</dbReference>
<feature type="compositionally biased region" description="Low complexity" evidence="1">
    <location>
        <begin position="212"/>
        <end position="233"/>
    </location>
</feature>
<feature type="compositionally biased region" description="Low complexity" evidence="1">
    <location>
        <begin position="128"/>
        <end position="148"/>
    </location>
</feature>
<feature type="region of interest" description="Disordered" evidence="1">
    <location>
        <begin position="128"/>
        <end position="152"/>
    </location>
</feature>
<protein>
    <submittedName>
        <fullName evidence="2">Uncharacterized protein</fullName>
    </submittedName>
</protein>
<sequence length="544" mass="57763">MLRDRSQQSSQRNATANSLKRKAVYNLEDIVHDSSPASSHHHSNNTKHSSINFLSDDSEDDEFYKSSHIQIIDFVVSDNEDETNDLNIFGSNTNKRESLHRVPLQDATNTTHAISTLSLNDKRIPLPSSLSSSNVNLNRNSSSFSGSSIKRHSVHSNSSKRFSILSFGTINNTSILSSEDKDTTSSSASKRFSISSASSSMSNKYKRFSTNSVQSSKSSIGSGSAQSMQSGQSINTGSNSVNPNVVNTATVTTAVATATTATTATDCANSGNTATASTKKNSNIVRSVRKRFSSISVIDSSDDMANLKHKASISSLRPSSNLPPTTTQSFSQSLRQGQAPAGFSANTTTYTTTASILADHQAKRTSTMSSSASTTSFSDQISINSVTPSLRSQRSRFKLSSLFHKSSSSASSTAATSTSTAYADSDAASITTQGTDTESIQTQATQTPSRSVRARSSLNDLRKSMMSFSPSANSLFRTLNGGGNDNSGRKDSIDRGLISLPILNNSGNSASAGAGGSGERRLRGSESVISFGSVISKQQQQHQQ</sequence>
<dbReference type="EMBL" id="JAEUBG010003218">
    <property type="protein sequence ID" value="KAH3683149.1"/>
    <property type="molecule type" value="Genomic_DNA"/>
</dbReference>